<dbReference type="KEGG" id="cyj:Cyan7822_0711"/>
<evidence type="ECO:0000313" key="3">
    <source>
        <dbReference type="Proteomes" id="UP000008206"/>
    </source>
</evidence>
<accession>E0UAK2</accession>
<feature type="region of interest" description="Disordered" evidence="1">
    <location>
        <begin position="336"/>
        <end position="366"/>
    </location>
</feature>
<gene>
    <name evidence="2" type="ordered locus">Cyan7822_0711</name>
</gene>
<dbReference type="SUPFAM" id="SSF103196">
    <property type="entry name" value="Roadblock/LC7 domain"/>
    <property type="match status" value="1"/>
</dbReference>
<proteinExistence type="predicted"/>
<dbReference type="STRING" id="497965.Cyan7822_0711"/>
<dbReference type="RefSeq" id="WP_013320853.1">
    <property type="nucleotide sequence ID" value="NC_014501.1"/>
</dbReference>
<dbReference type="HOGENOM" id="CLU_764651_0_0_3"/>
<protein>
    <submittedName>
        <fullName evidence="2">Roadblock/LC7 family protein</fullName>
    </submittedName>
</protein>
<dbReference type="Gene3D" id="3.30.450.30">
    <property type="entry name" value="Dynein light chain 2a, cytoplasmic"/>
    <property type="match status" value="1"/>
</dbReference>
<evidence type="ECO:0000256" key="1">
    <source>
        <dbReference type="SAM" id="MobiDB-lite"/>
    </source>
</evidence>
<dbReference type="OrthoDB" id="9815206at2"/>
<dbReference type="Proteomes" id="UP000008206">
    <property type="component" value="Chromosome"/>
</dbReference>
<reference evidence="3" key="1">
    <citation type="journal article" date="2011" name="MBio">
        <title>Novel metabolic attributes of the genus Cyanothece, comprising a group of unicellular nitrogen-fixing Cyanobacteria.</title>
        <authorList>
            <person name="Bandyopadhyay A."/>
            <person name="Elvitigala T."/>
            <person name="Welsh E."/>
            <person name="Stockel J."/>
            <person name="Liberton M."/>
            <person name="Min H."/>
            <person name="Sherman L.A."/>
            <person name="Pakrasi H.B."/>
        </authorList>
    </citation>
    <scope>NUCLEOTIDE SEQUENCE [LARGE SCALE GENOMIC DNA]</scope>
    <source>
        <strain evidence="3">PCC 7822</strain>
    </source>
</reference>
<organism evidence="2 3">
    <name type="scientific">Gloeothece verrucosa (strain PCC 7822)</name>
    <name type="common">Cyanothece sp. (strain PCC 7822)</name>
    <dbReference type="NCBI Taxonomy" id="497965"/>
    <lineage>
        <taxon>Bacteria</taxon>
        <taxon>Bacillati</taxon>
        <taxon>Cyanobacteriota</taxon>
        <taxon>Cyanophyceae</taxon>
        <taxon>Oscillatoriophycideae</taxon>
        <taxon>Chroococcales</taxon>
        <taxon>Aphanothecaceae</taxon>
        <taxon>Gloeothece</taxon>
        <taxon>Gloeothece verrucosa</taxon>
    </lineage>
</organism>
<dbReference type="EMBL" id="CP002198">
    <property type="protein sequence ID" value="ADN12743.1"/>
    <property type="molecule type" value="Genomic_DNA"/>
</dbReference>
<dbReference type="eggNOG" id="COG2018">
    <property type="taxonomic scope" value="Bacteria"/>
</dbReference>
<dbReference type="AlphaFoldDB" id="E0UAK2"/>
<evidence type="ECO:0000313" key="2">
    <source>
        <dbReference type="EMBL" id="ADN12743.1"/>
    </source>
</evidence>
<keyword evidence="3" id="KW-1185">Reference proteome</keyword>
<name>E0UAK2_GLOV7</name>
<sequence length="391" mass="43549">MPLLVEQLIYTSFSKIGFKCFTSELIPLVIKRAFTEQIVNQHWNTYEPPEAGFRAAYLHQISPSQTLFGWLYNDGPDDFGRSNIPYFICYYIAENLTPFQLDKIITCLETGPVDIIDRKDPPEHLDNLLIPDFCLYEAPIRGVAIGSEIRQQSHNNLKQNKLINLFVSGEKSTLIQAKETVIQSHSTKSQLGSNSTHTTLDLPSVSAPGINSQISSSTNKLEEILQELATKPIGIEGVVLVSVEGYPIIPSINIDDNTALIIAGTMLYLAKSAEEEFGWQQIENISIKGPQGHIILAICNLEMFLLVKAGKAVTGLLEAEIKRTIKKLNAAMEVPQAQKALTPKPPQTSPDLKEKNNSVPAEDETFLPEMTEDVSLKVDQDIRYRGRRTNL</sequence>